<reference evidence="1" key="2">
    <citation type="submission" date="2020-11" db="EMBL/GenBank/DDBJ databases">
        <authorList>
            <person name="McCartney M.A."/>
            <person name="Auch B."/>
            <person name="Kono T."/>
            <person name="Mallez S."/>
            <person name="Becker A."/>
            <person name="Gohl D.M."/>
            <person name="Silverstein K.A.T."/>
            <person name="Koren S."/>
            <person name="Bechman K.B."/>
            <person name="Herman A."/>
            <person name="Abrahante J.E."/>
            <person name="Garbe J."/>
        </authorList>
    </citation>
    <scope>NUCLEOTIDE SEQUENCE</scope>
    <source>
        <strain evidence="1">Duluth1</strain>
        <tissue evidence="1">Whole animal</tissue>
    </source>
</reference>
<accession>A0A9D4LPN0</accession>
<proteinExistence type="predicted"/>
<reference evidence="1" key="1">
    <citation type="journal article" date="2019" name="bioRxiv">
        <title>The Genome of the Zebra Mussel, Dreissena polymorpha: A Resource for Invasive Species Research.</title>
        <authorList>
            <person name="McCartney M.A."/>
            <person name="Auch B."/>
            <person name="Kono T."/>
            <person name="Mallez S."/>
            <person name="Zhang Y."/>
            <person name="Obille A."/>
            <person name="Becker A."/>
            <person name="Abrahante J.E."/>
            <person name="Garbe J."/>
            <person name="Badalamenti J.P."/>
            <person name="Herman A."/>
            <person name="Mangelson H."/>
            <person name="Liachko I."/>
            <person name="Sullivan S."/>
            <person name="Sone E.D."/>
            <person name="Koren S."/>
            <person name="Silverstein K.A.T."/>
            <person name="Beckman K.B."/>
            <person name="Gohl D.M."/>
        </authorList>
    </citation>
    <scope>NUCLEOTIDE SEQUENCE</scope>
    <source>
        <strain evidence="1">Duluth1</strain>
        <tissue evidence="1">Whole animal</tissue>
    </source>
</reference>
<keyword evidence="2" id="KW-1185">Reference proteome</keyword>
<sequence length="69" mass="7927">MRRAYVAGLVHAYTATRQKSTGFCPHILMFGRHPRLAIDAFLALPTDSLQSEYKRKLQDGLRFVYDKAQ</sequence>
<comment type="caution">
    <text evidence="1">The sequence shown here is derived from an EMBL/GenBank/DDBJ whole genome shotgun (WGS) entry which is preliminary data.</text>
</comment>
<dbReference type="Proteomes" id="UP000828390">
    <property type="component" value="Unassembled WGS sequence"/>
</dbReference>
<dbReference type="EMBL" id="JAIWYP010000002">
    <property type="protein sequence ID" value="KAH3861756.1"/>
    <property type="molecule type" value="Genomic_DNA"/>
</dbReference>
<organism evidence="1 2">
    <name type="scientific">Dreissena polymorpha</name>
    <name type="common">Zebra mussel</name>
    <name type="synonym">Mytilus polymorpha</name>
    <dbReference type="NCBI Taxonomy" id="45954"/>
    <lineage>
        <taxon>Eukaryota</taxon>
        <taxon>Metazoa</taxon>
        <taxon>Spiralia</taxon>
        <taxon>Lophotrochozoa</taxon>
        <taxon>Mollusca</taxon>
        <taxon>Bivalvia</taxon>
        <taxon>Autobranchia</taxon>
        <taxon>Heteroconchia</taxon>
        <taxon>Euheterodonta</taxon>
        <taxon>Imparidentia</taxon>
        <taxon>Neoheterodontei</taxon>
        <taxon>Myida</taxon>
        <taxon>Dreissenoidea</taxon>
        <taxon>Dreissenidae</taxon>
        <taxon>Dreissena</taxon>
    </lineage>
</organism>
<name>A0A9D4LPN0_DREPO</name>
<evidence type="ECO:0000313" key="1">
    <source>
        <dbReference type="EMBL" id="KAH3861756.1"/>
    </source>
</evidence>
<gene>
    <name evidence="1" type="ORF">DPMN_024706</name>
</gene>
<evidence type="ECO:0000313" key="2">
    <source>
        <dbReference type="Proteomes" id="UP000828390"/>
    </source>
</evidence>
<protein>
    <submittedName>
        <fullName evidence="1">Uncharacterized protein</fullName>
    </submittedName>
</protein>
<dbReference type="AlphaFoldDB" id="A0A9D4LPN0"/>